<evidence type="ECO:0000256" key="2">
    <source>
        <dbReference type="SAM" id="SignalP"/>
    </source>
</evidence>
<keyword evidence="4" id="KW-1185">Reference proteome</keyword>
<reference evidence="3 4" key="1">
    <citation type="submission" date="2024-04" db="EMBL/GenBank/DDBJ databases">
        <authorList>
            <person name="Fracassetti M."/>
        </authorList>
    </citation>
    <scope>NUCLEOTIDE SEQUENCE [LARGE SCALE GENOMIC DNA]</scope>
</reference>
<evidence type="ECO:0000313" key="3">
    <source>
        <dbReference type="EMBL" id="CAL1378520.1"/>
    </source>
</evidence>
<keyword evidence="2" id="KW-0732">Signal</keyword>
<dbReference type="AlphaFoldDB" id="A0AAV2DYY2"/>
<feature type="signal peptide" evidence="2">
    <location>
        <begin position="1"/>
        <end position="16"/>
    </location>
</feature>
<feature type="compositionally biased region" description="Low complexity" evidence="1">
    <location>
        <begin position="96"/>
        <end position="123"/>
    </location>
</feature>
<accession>A0AAV2DYY2</accession>
<protein>
    <submittedName>
        <fullName evidence="3">Uncharacterized protein</fullName>
    </submittedName>
</protein>
<feature type="compositionally biased region" description="Low complexity" evidence="1">
    <location>
        <begin position="58"/>
        <end position="73"/>
    </location>
</feature>
<gene>
    <name evidence="3" type="ORF">LTRI10_LOCUS20095</name>
</gene>
<dbReference type="Proteomes" id="UP001497516">
    <property type="component" value="Chromosome 3"/>
</dbReference>
<dbReference type="EMBL" id="OZ034816">
    <property type="protein sequence ID" value="CAL1378520.1"/>
    <property type="molecule type" value="Genomic_DNA"/>
</dbReference>
<proteinExistence type="predicted"/>
<sequence length="207" mass="22014">MCASLAALFLVHGVGTDFTSVTNLIRLKLDLLRNVNIGQAAPPSQASREKRAQPNRVRCTTSAGTSSRARASSPLHARSKGEGAGHSSPQVERRASTTSTPTSTSMPRKTAGMSTPPSPSSAASRKRAGGTLRGHEKKSKTSTASGTGLPPSLVEPTIGEHTGQVIPPYFLSRRPLVKVPVDVPVKGAKELPDLFRWRGRIMMLWSI</sequence>
<feature type="chain" id="PRO_5043505959" evidence="2">
    <location>
        <begin position="17"/>
        <end position="207"/>
    </location>
</feature>
<name>A0AAV2DYY2_9ROSI</name>
<feature type="region of interest" description="Disordered" evidence="1">
    <location>
        <begin position="40"/>
        <end position="157"/>
    </location>
</feature>
<organism evidence="3 4">
    <name type="scientific">Linum trigynum</name>
    <dbReference type="NCBI Taxonomy" id="586398"/>
    <lineage>
        <taxon>Eukaryota</taxon>
        <taxon>Viridiplantae</taxon>
        <taxon>Streptophyta</taxon>
        <taxon>Embryophyta</taxon>
        <taxon>Tracheophyta</taxon>
        <taxon>Spermatophyta</taxon>
        <taxon>Magnoliopsida</taxon>
        <taxon>eudicotyledons</taxon>
        <taxon>Gunneridae</taxon>
        <taxon>Pentapetalae</taxon>
        <taxon>rosids</taxon>
        <taxon>fabids</taxon>
        <taxon>Malpighiales</taxon>
        <taxon>Linaceae</taxon>
        <taxon>Linum</taxon>
    </lineage>
</organism>
<evidence type="ECO:0000256" key="1">
    <source>
        <dbReference type="SAM" id="MobiDB-lite"/>
    </source>
</evidence>
<evidence type="ECO:0000313" key="4">
    <source>
        <dbReference type="Proteomes" id="UP001497516"/>
    </source>
</evidence>